<dbReference type="STRING" id="639004.SAMN04488239_110150"/>
<dbReference type="Gene3D" id="3.30.1360.120">
    <property type="entry name" value="Probable tRNA modification gtpase trme, domain 1"/>
    <property type="match status" value="1"/>
</dbReference>
<dbReference type="Proteomes" id="UP000199628">
    <property type="component" value="Unassembled WGS sequence"/>
</dbReference>
<organism evidence="4 5">
    <name type="scientific">Ruegeria marina</name>
    <dbReference type="NCBI Taxonomy" id="639004"/>
    <lineage>
        <taxon>Bacteria</taxon>
        <taxon>Pseudomonadati</taxon>
        <taxon>Pseudomonadota</taxon>
        <taxon>Alphaproteobacteria</taxon>
        <taxon>Rhodobacterales</taxon>
        <taxon>Roseobacteraceae</taxon>
        <taxon>Ruegeria</taxon>
    </lineage>
</organism>
<dbReference type="InterPro" id="IPR029043">
    <property type="entry name" value="GcvT/YgfZ_C"/>
</dbReference>
<name>A0A1G6XTK1_9RHOB</name>
<protein>
    <submittedName>
        <fullName evidence="4">Dimethylsulfoniopropionate demethylase</fullName>
    </submittedName>
</protein>
<keyword evidence="4" id="KW-0808">Transferase</keyword>
<feature type="binding site" evidence="1">
    <location>
        <position position="202"/>
    </location>
    <ligand>
        <name>substrate</name>
    </ligand>
</feature>
<dbReference type="GO" id="GO:0032259">
    <property type="term" value="P:methylation"/>
    <property type="evidence" value="ECO:0007669"/>
    <property type="project" value="UniProtKB-KW"/>
</dbReference>
<dbReference type="InterPro" id="IPR013977">
    <property type="entry name" value="GcvT_C"/>
</dbReference>
<keyword evidence="5" id="KW-1185">Reference proteome</keyword>
<evidence type="ECO:0000313" key="4">
    <source>
        <dbReference type="EMBL" id="SDD80717.1"/>
    </source>
</evidence>
<dbReference type="SUPFAM" id="SSF101790">
    <property type="entry name" value="Aminomethyltransferase beta-barrel domain"/>
    <property type="match status" value="1"/>
</dbReference>
<dbReference type="GO" id="GO:0008168">
    <property type="term" value="F:methyltransferase activity"/>
    <property type="evidence" value="ECO:0007669"/>
    <property type="project" value="UniProtKB-KW"/>
</dbReference>
<reference evidence="5" key="1">
    <citation type="submission" date="2016-10" db="EMBL/GenBank/DDBJ databases">
        <authorList>
            <person name="Varghese N."/>
            <person name="Submissions S."/>
        </authorList>
    </citation>
    <scope>NUCLEOTIDE SEQUENCE [LARGE SCALE GENOMIC DNA]</scope>
    <source>
        <strain evidence="5">CGMCC 1.9108</strain>
    </source>
</reference>
<dbReference type="AlphaFoldDB" id="A0A1G6XTK1"/>
<dbReference type="SUPFAM" id="SSF103025">
    <property type="entry name" value="Folate-binding domain"/>
    <property type="match status" value="1"/>
</dbReference>
<feature type="domain" description="GCVT N-terminal" evidence="2">
    <location>
        <begin position="21"/>
        <end position="266"/>
    </location>
</feature>
<dbReference type="EMBL" id="FMZV01000010">
    <property type="protein sequence ID" value="SDD80717.1"/>
    <property type="molecule type" value="Genomic_DNA"/>
</dbReference>
<sequence length="367" mass="40822">MAMISPSRRVRRTPFSDGVEAAGVKGYTVYNRMLLPTVFESVEADYHHLKRAVQVWDVACERQVELRGPDAGRLMQMLTPRDLRGMLPGQCYYVPIVDETGGMLNDPVAVKLAEDRWWISIADSDLLLWVKGIANGYRLDVLVDEPDVSPLAVQGPKSDELMARVFGDRVRDVRFFRFGMFTFEGRDMAIARSGYSKQGGFEIYVDGGDIGMPLWNALMAAGEDLDVRAGCPNLIERIESGLLSYGNDMTEDNTPHECGLGKFCNTHTAIGCIGRDALLRVAKEGPVQQIRAIDIAGDAVPPCDRIWPCYADGKRVGQVTSAAWSPDFETNVAIGMVRLSHWAEGTRLEVETPNGMRPAMVRERFWN</sequence>
<dbReference type="InterPro" id="IPR006222">
    <property type="entry name" value="GCVT_N"/>
</dbReference>
<dbReference type="InterPro" id="IPR027266">
    <property type="entry name" value="TrmE/GcvT-like"/>
</dbReference>
<dbReference type="Pfam" id="PF01571">
    <property type="entry name" value="GCV_T"/>
    <property type="match status" value="1"/>
</dbReference>
<evidence type="ECO:0000259" key="3">
    <source>
        <dbReference type="Pfam" id="PF08669"/>
    </source>
</evidence>
<dbReference type="NCBIfam" id="NF009133">
    <property type="entry name" value="PRK12486.1"/>
    <property type="match status" value="1"/>
</dbReference>
<dbReference type="PIRSF" id="PIRSF006487">
    <property type="entry name" value="GcvT"/>
    <property type="match status" value="1"/>
</dbReference>
<dbReference type="InterPro" id="IPR028896">
    <property type="entry name" value="GcvT/YgfZ/DmdA"/>
</dbReference>
<evidence type="ECO:0000259" key="2">
    <source>
        <dbReference type="Pfam" id="PF01571"/>
    </source>
</evidence>
<proteinExistence type="predicted"/>
<evidence type="ECO:0000313" key="5">
    <source>
        <dbReference type="Proteomes" id="UP000199628"/>
    </source>
</evidence>
<dbReference type="RefSeq" id="WP_093033255.1">
    <property type="nucleotide sequence ID" value="NZ_FMZV01000010.1"/>
</dbReference>
<dbReference type="OrthoDB" id="9772660at2"/>
<feature type="domain" description="Aminomethyltransferase C-terminal" evidence="3">
    <location>
        <begin position="301"/>
        <end position="362"/>
    </location>
</feature>
<dbReference type="PANTHER" id="PTHR43757:SF2">
    <property type="entry name" value="AMINOMETHYLTRANSFERASE, MITOCHONDRIAL"/>
    <property type="match status" value="1"/>
</dbReference>
<dbReference type="Pfam" id="PF08669">
    <property type="entry name" value="GCV_T_C"/>
    <property type="match status" value="1"/>
</dbReference>
<gene>
    <name evidence="4" type="ORF">SAMN04488239_110150</name>
</gene>
<dbReference type="PANTHER" id="PTHR43757">
    <property type="entry name" value="AMINOMETHYLTRANSFERASE"/>
    <property type="match status" value="1"/>
</dbReference>
<keyword evidence="4" id="KW-0489">Methyltransferase</keyword>
<evidence type="ECO:0000256" key="1">
    <source>
        <dbReference type="PIRSR" id="PIRSR006487-1"/>
    </source>
</evidence>
<accession>A0A1G6XTK1</accession>